<accession>A0A2W2C233</accession>
<evidence type="ECO:0000313" key="4">
    <source>
        <dbReference type="Proteomes" id="UP000248764"/>
    </source>
</evidence>
<evidence type="ECO:0000313" key="3">
    <source>
        <dbReference type="EMBL" id="PZF81987.1"/>
    </source>
</evidence>
<sequence length="438" mass="45067">MTLEDQVRDALDDLALRVPPRAGLADAVLREARRRRAKVRLATAGGTLVAVAAGTAFVVADPLGSGGPDLGTVGPAAGPEADGAPDEAPDQGPAGPATVTLDTGGLAEGARPDVPWYADGALHSGDTEVPFDGDFSGFRALSQVAGGFVVLFVESGIDNTDGNQLALISGDGQRTVLDEGAIYDVAVSGDGTLIAWGAHDWSTHGPGDGPGRTLLRVADARTGDIVYEREQTGADGSVGVAKGFLGDGRVVLDRATNAPGGILLWDPAAGTVTPWTDYGFTTSVAPSGDLAVLTPPNEAADTTPGVVDTVTGETLWTMPPDHFAGPQAFSPDGRHLALIAAPGLPSAEEFEEAARTAAEVEEQLDVPRSIVVLDARSGEPVLTVADTGPGNITWESDDSFVFDVWDEATADHSVVRCSLDGRCELAAPTGRIVWHETL</sequence>
<feature type="region of interest" description="Disordered" evidence="1">
    <location>
        <begin position="69"/>
        <end position="106"/>
    </location>
</feature>
<keyword evidence="4" id="KW-1185">Reference proteome</keyword>
<evidence type="ECO:0000256" key="2">
    <source>
        <dbReference type="SAM" id="Phobius"/>
    </source>
</evidence>
<gene>
    <name evidence="3" type="ORF">C1I92_18840</name>
</gene>
<dbReference type="AlphaFoldDB" id="A0A2W2C233"/>
<dbReference type="Gene3D" id="2.130.10.10">
    <property type="entry name" value="YVTN repeat-like/Quinoprotein amine dehydrogenase"/>
    <property type="match status" value="1"/>
</dbReference>
<protein>
    <recommendedName>
        <fullName evidence="5">WD40 repeat domain-containing protein</fullName>
    </recommendedName>
</protein>
<evidence type="ECO:0008006" key="5">
    <source>
        <dbReference type="Google" id="ProtNLM"/>
    </source>
</evidence>
<feature type="transmembrane region" description="Helical" evidence="2">
    <location>
        <begin position="39"/>
        <end position="60"/>
    </location>
</feature>
<dbReference type="RefSeq" id="WP_111256194.1">
    <property type="nucleotide sequence ID" value="NZ_POTW01000047.1"/>
</dbReference>
<dbReference type="EMBL" id="POTW01000047">
    <property type="protein sequence ID" value="PZF81987.1"/>
    <property type="molecule type" value="Genomic_DNA"/>
</dbReference>
<organism evidence="3 4">
    <name type="scientific">Jiangella anatolica</name>
    <dbReference type="NCBI Taxonomy" id="2670374"/>
    <lineage>
        <taxon>Bacteria</taxon>
        <taxon>Bacillati</taxon>
        <taxon>Actinomycetota</taxon>
        <taxon>Actinomycetes</taxon>
        <taxon>Jiangellales</taxon>
        <taxon>Jiangellaceae</taxon>
        <taxon>Jiangella</taxon>
    </lineage>
</organism>
<comment type="caution">
    <text evidence="3">The sequence shown here is derived from an EMBL/GenBank/DDBJ whole genome shotgun (WGS) entry which is preliminary data.</text>
</comment>
<keyword evidence="2" id="KW-0812">Transmembrane</keyword>
<evidence type="ECO:0000256" key="1">
    <source>
        <dbReference type="SAM" id="MobiDB-lite"/>
    </source>
</evidence>
<dbReference type="InterPro" id="IPR015943">
    <property type="entry name" value="WD40/YVTN_repeat-like_dom_sf"/>
</dbReference>
<proteinExistence type="predicted"/>
<dbReference type="Proteomes" id="UP000248764">
    <property type="component" value="Unassembled WGS sequence"/>
</dbReference>
<name>A0A2W2C233_9ACTN</name>
<dbReference type="SUPFAM" id="SSF69322">
    <property type="entry name" value="Tricorn protease domain 2"/>
    <property type="match status" value="1"/>
</dbReference>
<keyword evidence="2" id="KW-1133">Transmembrane helix</keyword>
<reference evidence="3 4" key="1">
    <citation type="submission" date="2018-01" db="EMBL/GenBank/DDBJ databases">
        <title>Draft genome sequence of Jiangella sp. GTF31.</title>
        <authorList>
            <person name="Sahin N."/>
            <person name="Ay H."/>
            <person name="Saygin H."/>
        </authorList>
    </citation>
    <scope>NUCLEOTIDE SEQUENCE [LARGE SCALE GENOMIC DNA]</scope>
    <source>
        <strain evidence="3 4">GTF31</strain>
    </source>
</reference>
<keyword evidence="2" id="KW-0472">Membrane</keyword>